<dbReference type="GO" id="GO:0000009">
    <property type="term" value="F:alpha-1,6-mannosyltransferase activity"/>
    <property type="evidence" value="ECO:0007669"/>
    <property type="project" value="InterPro"/>
</dbReference>
<dbReference type="InterPro" id="IPR039367">
    <property type="entry name" value="Och1-like"/>
</dbReference>
<evidence type="ECO:0000256" key="2">
    <source>
        <dbReference type="SAM" id="Phobius"/>
    </source>
</evidence>
<gene>
    <name evidence="3" type="ORF">D0Z07_8432</name>
</gene>
<dbReference type="AlphaFoldDB" id="A0A9P6SNI0"/>
<keyword evidence="2" id="KW-1133">Transmembrane helix</keyword>
<dbReference type="Gene3D" id="3.90.550.20">
    <property type="match status" value="1"/>
</dbReference>
<dbReference type="PANTHER" id="PTHR31834:SF1">
    <property type="entry name" value="INITIATION-SPECIFIC ALPHA-1,6-MANNOSYLTRANSFERASE"/>
    <property type="match status" value="1"/>
</dbReference>
<name>A0A9P6SNI0_9HELO</name>
<comment type="caution">
    <text evidence="3">The sequence shown here is derived from an EMBL/GenBank/DDBJ whole genome shotgun (WGS) entry which is preliminary data.</text>
</comment>
<comment type="similarity">
    <text evidence="1">Belongs to the glycosyltransferase 32 family.</text>
</comment>
<dbReference type="InterPro" id="IPR007577">
    <property type="entry name" value="GlycoTrfase_DXD_sugar-bd_CS"/>
</dbReference>
<dbReference type="EMBL" id="VNKQ01000016">
    <property type="protein sequence ID" value="KAG0646150.1"/>
    <property type="molecule type" value="Genomic_DNA"/>
</dbReference>
<reference evidence="3" key="1">
    <citation type="submission" date="2019-07" db="EMBL/GenBank/DDBJ databases">
        <title>Hyphodiscus hymeniophilus genome sequencing and assembly.</title>
        <authorList>
            <person name="Kramer G."/>
            <person name="Nodwell J."/>
        </authorList>
    </citation>
    <scope>NUCLEOTIDE SEQUENCE</scope>
    <source>
        <strain evidence="3">ATCC 34498</strain>
    </source>
</reference>
<dbReference type="GO" id="GO:0000136">
    <property type="term" value="C:mannan polymerase complex"/>
    <property type="evidence" value="ECO:0007669"/>
    <property type="project" value="TreeGrafter"/>
</dbReference>
<proteinExistence type="inferred from homology"/>
<evidence type="ECO:0000256" key="1">
    <source>
        <dbReference type="ARBA" id="ARBA00009003"/>
    </source>
</evidence>
<evidence type="ECO:0000313" key="4">
    <source>
        <dbReference type="Proteomes" id="UP000785200"/>
    </source>
</evidence>
<organism evidence="3 4">
    <name type="scientific">Hyphodiscus hymeniophilus</name>
    <dbReference type="NCBI Taxonomy" id="353542"/>
    <lineage>
        <taxon>Eukaryota</taxon>
        <taxon>Fungi</taxon>
        <taxon>Dikarya</taxon>
        <taxon>Ascomycota</taxon>
        <taxon>Pezizomycotina</taxon>
        <taxon>Leotiomycetes</taxon>
        <taxon>Helotiales</taxon>
        <taxon>Hyphodiscaceae</taxon>
        <taxon>Hyphodiscus</taxon>
    </lineage>
</organism>
<protein>
    <submittedName>
        <fullName evidence="3">Initiation-specific alpha-1</fullName>
    </submittedName>
</protein>
<accession>A0A9P6SNI0</accession>
<dbReference type="OrthoDB" id="409543at2759"/>
<keyword evidence="4" id="KW-1185">Reference proteome</keyword>
<evidence type="ECO:0000313" key="3">
    <source>
        <dbReference type="EMBL" id="KAG0646150.1"/>
    </source>
</evidence>
<keyword evidence="2" id="KW-0812">Transmembrane</keyword>
<sequence>MEYLQGIDLSRWHLQQSRSRIIRLVLGATAFLLCLYFWTSETPNYTSAFPTPDIQILTFNSSNRLPFIPPEIWQTYLAYSPEALTGYTLPIHSWISKSPSHAYTILDGQGSLAIISKLAKDPQHAHILPLFYAMSRRVLRADFLRYLLLAIEGGVYSDMDTDVLKPIHDWVPDEFMMNTRLIVGLEADESPR</sequence>
<dbReference type="SUPFAM" id="SSF53448">
    <property type="entry name" value="Nucleotide-diphospho-sugar transferases"/>
    <property type="match status" value="1"/>
</dbReference>
<dbReference type="PANTHER" id="PTHR31834">
    <property type="entry name" value="INITIATION-SPECIFIC ALPHA-1,6-MANNOSYLTRANSFERASE"/>
    <property type="match status" value="1"/>
</dbReference>
<dbReference type="Proteomes" id="UP000785200">
    <property type="component" value="Unassembled WGS sequence"/>
</dbReference>
<keyword evidence="2" id="KW-0472">Membrane</keyword>
<feature type="transmembrane region" description="Helical" evidence="2">
    <location>
        <begin position="21"/>
        <end position="39"/>
    </location>
</feature>
<dbReference type="Pfam" id="PF04488">
    <property type="entry name" value="Gly_transf_sug"/>
    <property type="match status" value="1"/>
</dbReference>
<dbReference type="InterPro" id="IPR029044">
    <property type="entry name" value="Nucleotide-diphossugar_trans"/>
</dbReference>
<dbReference type="GO" id="GO:0006487">
    <property type="term" value="P:protein N-linked glycosylation"/>
    <property type="evidence" value="ECO:0007669"/>
    <property type="project" value="TreeGrafter"/>
</dbReference>